<dbReference type="AlphaFoldDB" id="A0A0V0H314"/>
<accession>A0A0V0H314</accession>
<evidence type="ECO:0000313" key="1">
    <source>
        <dbReference type="EMBL" id="JAP14728.1"/>
    </source>
</evidence>
<dbReference type="EMBL" id="GEDG01026162">
    <property type="protein sequence ID" value="JAP14728.1"/>
    <property type="molecule type" value="Transcribed_RNA"/>
</dbReference>
<name>A0A0V0H314_SOLCH</name>
<organism evidence="1">
    <name type="scientific">Solanum chacoense</name>
    <name type="common">Chaco potato</name>
    <dbReference type="NCBI Taxonomy" id="4108"/>
    <lineage>
        <taxon>Eukaryota</taxon>
        <taxon>Viridiplantae</taxon>
        <taxon>Streptophyta</taxon>
        <taxon>Embryophyta</taxon>
        <taxon>Tracheophyta</taxon>
        <taxon>Spermatophyta</taxon>
        <taxon>Magnoliopsida</taxon>
        <taxon>eudicotyledons</taxon>
        <taxon>Gunneridae</taxon>
        <taxon>Pentapetalae</taxon>
        <taxon>asterids</taxon>
        <taxon>lamiids</taxon>
        <taxon>Solanales</taxon>
        <taxon>Solanaceae</taxon>
        <taxon>Solanoideae</taxon>
        <taxon>Solaneae</taxon>
        <taxon>Solanum</taxon>
    </lineage>
</organism>
<protein>
    <submittedName>
        <fullName evidence="1">Putative ovule protein</fullName>
    </submittedName>
</protein>
<sequence length="71" mass="8075">MMLEPRVRVPGLLKSYSLFCSQKEMRVRKKGSCKSGSLTGEYLTSFKSHVPLRKASQSPATPTPKPWHWKP</sequence>
<reference evidence="1" key="1">
    <citation type="submission" date="2015-12" db="EMBL/GenBank/DDBJ databases">
        <title>Gene expression during late stages of embryo sac development: a critical building block for successful pollen-pistil interactions.</title>
        <authorList>
            <person name="Liu Y."/>
            <person name="Joly V."/>
            <person name="Sabar M."/>
            <person name="Matton D.P."/>
        </authorList>
    </citation>
    <scope>NUCLEOTIDE SEQUENCE</scope>
</reference>
<proteinExistence type="predicted"/>